<name>A0A0F9T1A2_9ZZZZ</name>
<evidence type="ECO:0000313" key="1">
    <source>
        <dbReference type="EMBL" id="KKN75055.1"/>
    </source>
</evidence>
<comment type="caution">
    <text evidence="1">The sequence shown here is derived from an EMBL/GenBank/DDBJ whole genome shotgun (WGS) entry which is preliminary data.</text>
</comment>
<reference evidence="1" key="1">
    <citation type="journal article" date="2015" name="Nature">
        <title>Complex archaea that bridge the gap between prokaryotes and eukaryotes.</title>
        <authorList>
            <person name="Spang A."/>
            <person name="Saw J.H."/>
            <person name="Jorgensen S.L."/>
            <person name="Zaremba-Niedzwiedzka K."/>
            <person name="Martijn J."/>
            <person name="Lind A.E."/>
            <person name="van Eijk R."/>
            <person name="Schleper C."/>
            <person name="Guy L."/>
            <person name="Ettema T.J."/>
        </authorList>
    </citation>
    <scope>NUCLEOTIDE SEQUENCE</scope>
</reference>
<accession>A0A0F9T1A2</accession>
<protein>
    <recommendedName>
        <fullName evidence="2">Terminase large subunit gp17-like C-terminal domain-containing protein</fullName>
    </recommendedName>
</protein>
<evidence type="ECO:0008006" key="2">
    <source>
        <dbReference type="Google" id="ProtNLM"/>
    </source>
</evidence>
<dbReference type="EMBL" id="LAZR01000316">
    <property type="protein sequence ID" value="KKN75055.1"/>
    <property type="molecule type" value="Genomic_DNA"/>
</dbReference>
<sequence>MAVPIYQNPLYRPDPIYEQLLASLESERESKQKEVLREYCVYDLYFLAKYILGHWWLCWDPHKEFAEEIEKEINMELFLLHRGSCKTIIFNTSDSIRQYLKEPDQPIAIFCDLSKRAKWKLRPIRYQFERNATLKWLWREILWDEPEKESDTWTESELFLPGRPEGQEPSIGVYGLDAMPTSLHFPKIKGDDLVTDKTVTTAAQIGKSLDNYGSVRSSILMPTGTIQICGTIYDDGDLHRTMEDSAEYTVYKRPAEWTEIDDDGVKHHKTFWPVQFGPEKLAAIKRDPAVSIYIYSCQYLQDPVPEDENAYFQLKWFGRYNYEPWPKVRPGLNMFAAADLAISEKKTACETAIVVGGIDWNYELFIVHVAKGHWDAGAIVDNILDIQARYHPGIFTIEAENIQKTIMPFLRLKMRETGIFPNVDPRLPMGDKIAKGRSFQGRAKEGAVHLPAKGRGAAPPDWLPFTELQIRRFPKGKDKDVADSISLLCHQLDDQWRPATKEELEARAQEEYVPLEAAIGM</sequence>
<dbReference type="AlphaFoldDB" id="A0A0F9T1A2"/>
<gene>
    <name evidence="1" type="ORF">LCGC14_0384290</name>
</gene>
<organism evidence="1">
    <name type="scientific">marine sediment metagenome</name>
    <dbReference type="NCBI Taxonomy" id="412755"/>
    <lineage>
        <taxon>unclassified sequences</taxon>
        <taxon>metagenomes</taxon>
        <taxon>ecological metagenomes</taxon>
    </lineage>
</organism>
<proteinExistence type="predicted"/>